<dbReference type="EMBL" id="CAJPDT010000003">
    <property type="protein sequence ID" value="CAF9907120.1"/>
    <property type="molecule type" value="Genomic_DNA"/>
</dbReference>
<evidence type="ECO:0008006" key="7">
    <source>
        <dbReference type="Google" id="ProtNLM"/>
    </source>
</evidence>
<feature type="compositionally biased region" description="Basic and acidic residues" evidence="4">
    <location>
        <begin position="280"/>
        <end position="292"/>
    </location>
</feature>
<evidence type="ECO:0000256" key="1">
    <source>
        <dbReference type="ARBA" id="ARBA00022737"/>
    </source>
</evidence>
<dbReference type="OrthoDB" id="823504at2759"/>
<protein>
    <recommendedName>
        <fullName evidence="7">Ankyrin</fullName>
    </recommendedName>
</protein>
<keyword evidence="1" id="KW-0677">Repeat</keyword>
<feature type="repeat" description="ANK" evidence="3">
    <location>
        <begin position="180"/>
        <end position="212"/>
    </location>
</feature>
<evidence type="ECO:0000313" key="6">
    <source>
        <dbReference type="Proteomes" id="UP000664534"/>
    </source>
</evidence>
<evidence type="ECO:0000256" key="3">
    <source>
        <dbReference type="PROSITE-ProRule" id="PRU00023"/>
    </source>
</evidence>
<feature type="repeat" description="ANK" evidence="3">
    <location>
        <begin position="75"/>
        <end position="107"/>
    </location>
</feature>
<dbReference type="PANTHER" id="PTHR24198">
    <property type="entry name" value="ANKYRIN REPEAT AND PROTEIN KINASE DOMAIN-CONTAINING PROTEIN"/>
    <property type="match status" value="1"/>
</dbReference>
<dbReference type="PANTHER" id="PTHR24198:SF165">
    <property type="entry name" value="ANKYRIN REPEAT-CONTAINING PROTEIN-RELATED"/>
    <property type="match status" value="1"/>
</dbReference>
<dbReference type="Pfam" id="PF00023">
    <property type="entry name" value="Ank"/>
    <property type="match status" value="1"/>
</dbReference>
<dbReference type="Gene3D" id="1.25.40.20">
    <property type="entry name" value="Ankyrin repeat-containing domain"/>
    <property type="match status" value="1"/>
</dbReference>
<evidence type="ECO:0000256" key="4">
    <source>
        <dbReference type="SAM" id="MobiDB-lite"/>
    </source>
</evidence>
<dbReference type="AlphaFoldDB" id="A0A8H3I4K5"/>
<dbReference type="Proteomes" id="UP000664534">
    <property type="component" value="Unassembled WGS sequence"/>
</dbReference>
<proteinExistence type="predicted"/>
<dbReference type="PROSITE" id="PS50088">
    <property type="entry name" value="ANK_REPEAT"/>
    <property type="match status" value="2"/>
</dbReference>
<dbReference type="PRINTS" id="PR01415">
    <property type="entry name" value="ANKYRIN"/>
</dbReference>
<dbReference type="InterPro" id="IPR036770">
    <property type="entry name" value="Ankyrin_rpt-contain_sf"/>
</dbReference>
<keyword evidence="6" id="KW-1185">Reference proteome</keyword>
<name>A0A8H3I4K5_9LECA</name>
<dbReference type="InterPro" id="IPR002110">
    <property type="entry name" value="Ankyrin_rpt"/>
</dbReference>
<sequence>MLICEDAFSNEMRVPQVPCESAISKYLPSSSNLNPHRIDVSIRIRRAIHLEDLTLLKRIIKNNPQSLQNPDFADNGNTSLHLAARLGLSDIAEFLIDAGHEDDGISKNANSDTPLLLAVETSEAVAMLLATRFPRCIPWKNKQGADSLMLTSRTPHTALLSHLLTLSPGPGSPLAATDIAGNTPLHYASAYGQLKSIRTLLEHGADAAARNAWSWTPVSYSASVQAEVYFKGLVNAAEREREGIREGMAAATGARSRGGSGAKGGGGGMVRMVGAEEGEGFERMRRSGESGRVRAGSGG</sequence>
<dbReference type="Pfam" id="PF12796">
    <property type="entry name" value="Ank_2"/>
    <property type="match status" value="1"/>
</dbReference>
<organism evidence="5 6">
    <name type="scientific">Imshaugia aleurites</name>
    <dbReference type="NCBI Taxonomy" id="172621"/>
    <lineage>
        <taxon>Eukaryota</taxon>
        <taxon>Fungi</taxon>
        <taxon>Dikarya</taxon>
        <taxon>Ascomycota</taxon>
        <taxon>Pezizomycotina</taxon>
        <taxon>Lecanoromycetes</taxon>
        <taxon>OSLEUM clade</taxon>
        <taxon>Lecanoromycetidae</taxon>
        <taxon>Lecanorales</taxon>
        <taxon>Lecanorineae</taxon>
        <taxon>Parmeliaceae</taxon>
        <taxon>Imshaugia</taxon>
    </lineage>
</organism>
<feature type="region of interest" description="Disordered" evidence="4">
    <location>
        <begin position="249"/>
        <end position="299"/>
    </location>
</feature>
<comment type="caution">
    <text evidence="5">The sequence shown here is derived from an EMBL/GenBank/DDBJ whole genome shotgun (WGS) entry which is preliminary data.</text>
</comment>
<feature type="compositionally biased region" description="Gly residues" evidence="4">
    <location>
        <begin position="256"/>
        <end position="269"/>
    </location>
</feature>
<evidence type="ECO:0000256" key="2">
    <source>
        <dbReference type="ARBA" id="ARBA00023043"/>
    </source>
</evidence>
<gene>
    <name evidence="5" type="ORF">IMSHALPRED_005444</name>
</gene>
<accession>A0A8H3I4K5</accession>
<evidence type="ECO:0000313" key="5">
    <source>
        <dbReference type="EMBL" id="CAF9907120.1"/>
    </source>
</evidence>
<dbReference type="SMART" id="SM00248">
    <property type="entry name" value="ANK"/>
    <property type="match status" value="2"/>
</dbReference>
<keyword evidence="2 3" id="KW-0040">ANK repeat</keyword>
<dbReference type="PROSITE" id="PS50297">
    <property type="entry name" value="ANK_REP_REGION"/>
    <property type="match status" value="2"/>
</dbReference>
<dbReference type="SUPFAM" id="SSF48403">
    <property type="entry name" value="Ankyrin repeat"/>
    <property type="match status" value="1"/>
</dbReference>
<reference evidence="5" key="1">
    <citation type="submission" date="2021-03" db="EMBL/GenBank/DDBJ databases">
        <authorList>
            <person name="Tagirdzhanova G."/>
        </authorList>
    </citation>
    <scope>NUCLEOTIDE SEQUENCE</scope>
</reference>